<sequence>MLWVSRPRTGPCASRKLSGNCPLLTLAAGRHHIKNRMHEKRKGSRVLRVHFPLMYNTPSLHFPPLVSVWLDPIQKYWKAKANTVLKFLFGATAYRGKAAAG</sequence>
<dbReference type="AlphaFoldDB" id="A0A151P0J9"/>
<reference evidence="1 2" key="1">
    <citation type="journal article" date="2012" name="Genome Biol.">
        <title>Sequencing three crocodilian genomes to illuminate the evolution of archosaurs and amniotes.</title>
        <authorList>
            <person name="St John J.A."/>
            <person name="Braun E.L."/>
            <person name="Isberg S.R."/>
            <person name="Miles L.G."/>
            <person name="Chong A.Y."/>
            <person name="Gongora J."/>
            <person name="Dalzell P."/>
            <person name="Moran C."/>
            <person name="Bed'hom B."/>
            <person name="Abzhanov A."/>
            <person name="Burgess S.C."/>
            <person name="Cooksey A.M."/>
            <person name="Castoe T.A."/>
            <person name="Crawford N.G."/>
            <person name="Densmore L.D."/>
            <person name="Drew J.C."/>
            <person name="Edwards S.V."/>
            <person name="Faircloth B.C."/>
            <person name="Fujita M.K."/>
            <person name="Greenwold M.J."/>
            <person name="Hoffmann F.G."/>
            <person name="Howard J.M."/>
            <person name="Iguchi T."/>
            <person name="Janes D.E."/>
            <person name="Khan S.Y."/>
            <person name="Kohno S."/>
            <person name="de Koning A.J."/>
            <person name="Lance S.L."/>
            <person name="McCarthy F.M."/>
            <person name="McCormack J.E."/>
            <person name="Merchant M.E."/>
            <person name="Peterson D.G."/>
            <person name="Pollock D.D."/>
            <person name="Pourmand N."/>
            <person name="Raney B.J."/>
            <person name="Roessler K.A."/>
            <person name="Sanford J.R."/>
            <person name="Sawyer R.H."/>
            <person name="Schmidt C.J."/>
            <person name="Triplett E.W."/>
            <person name="Tuberville T.D."/>
            <person name="Venegas-Anaya M."/>
            <person name="Howard J.T."/>
            <person name="Jarvis E.D."/>
            <person name="Guillette L.J.Jr."/>
            <person name="Glenn T.C."/>
            <person name="Green R.E."/>
            <person name="Ray D.A."/>
        </authorList>
    </citation>
    <scope>NUCLEOTIDE SEQUENCE [LARGE SCALE GENOMIC DNA]</scope>
    <source>
        <strain evidence="1">KSC_2009_1</strain>
    </source>
</reference>
<evidence type="ECO:0000313" key="2">
    <source>
        <dbReference type="Proteomes" id="UP000050525"/>
    </source>
</evidence>
<proteinExistence type="predicted"/>
<name>A0A151P0J9_ALLMI</name>
<dbReference type="Proteomes" id="UP000050525">
    <property type="component" value="Unassembled WGS sequence"/>
</dbReference>
<gene>
    <name evidence="1" type="ORF">Y1Q_0000289</name>
</gene>
<dbReference type="EMBL" id="AKHW03001382">
    <property type="protein sequence ID" value="KYO42618.1"/>
    <property type="molecule type" value="Genomic_DNA"/>
</dbReference>
<accession>A0A151P0J9</accession>
<organism evidence="1 2">
    <name type="scientific">Alligator mississippiensis</name>
    <name type="common">American alligator</name>
    <dbReference type="NCBI Taxonomy" id="8496"/>
    <lineage>
        <taxon>Eukaryota</taxon>
        <taxon>Metazoa</taxon>
        <taxon>Chordata</taxon>
        <taxon>Craniata</taxon>
        <taxon>Vertebrata</taxon>
        <taxon>Euteleostomi</taxon>
        <taxon>Archelosauria</taxon>
        <taxon>Archosauria</taxon>
        <taxon>Crocodylia</taxon>
        <taxon>Alligatoridae</taxon>
        <taxon>Alligatorinae</taxon>
        <taxon>Alligator</taxon>
    </lineage>
</organism>
<keyword evidence="2" id="KW-1185">Reference proteome</keyword>
<comment type="caution">
    <text evidence="1">The sequence shown here is derived from an EMBL/GenBank/DDBJ whole genome shotgun (WGS) entry which is preliminary data.</text>
</comment>
<evidence type="ECO:0000313" key="1">
    <source>
        <dbReference type="EMBL" id="KYO42618.1"/>
    </source>
</evidence>
<protein>
    <submittedName>
        <fullName evidence="1">Uncharacterized protein</fullName>
    </submittedName>
</protein>